<reference evidence="1" key="1">
    <citation type="submission" date="2022-02" db="EMBL/GenBank/DDBJ databases">
        <title>Plant Genome Project.</title>
        <authorList>
            <person name="Zhang R.-G."/>
        </authorList>
    </citation>
    <scope>NUCLEOTIDE SEQUENCE</scope>
    <source>
        <strain evidence="1">AT1</strain>
    </source>
</reference>
<dbReference type="Proteomes" id="UP001062846">
    <property type="component" value="Chromosome 13"/>
</dbReference>
<evidence type="ECO:0000313" key="1">
    <source>
        <dbReference type="EMBL" id="KAI8525025.1"/>
    </source>
</evidence>
<gene>
    <name evidence="1" type="ORF">RHMOL_Rhmol13G0196000</name>
</gene>
<name>A0ACC0L8H7_RHOML</name>
<proteinExistence type="predicted"/>
<accession>A0ACC0L8H7</accession>
<protein>
    <submittedName>
        <fullName evidence="1">Uncharacterized protein</fullName>
    </submittedName>
</protein>
<sequence length="129" mass="15018">MWRGVGRGMLCTVYFGWRIEKQLVVFVDNQIWNFLRLTPSEFIRQLWVVRSGISMFSFSVMVIYVPFVHWVCKKYRPHANAHGGYYYVITADGEGTVADVTRRGETGDLIYRVSGKFMLEYREILGSSC</sequence>
<organism evidence="1 2">
    <name type="scientific">Rhododendron molle</name>
    <name type="common">Chinese azalea</name>
    <name type="synonym">Azalea mollis</name>
    <dbReference type="NCBI Taxonomy" id="49168"/>
    <lineage>
        <taxon>Eukaryota</taxon>
        <taxon>Viridiplantae</taxon>
        <taxon>Streptophyta</taxon>
        <taxon>Embryophyta</taxon>
        <taxon>Tracheophyta</taxon>
        <taxon>Spermatophyta</taxon>
        <taxon>Magnoliopsida</taxon>
        <taxon>eudicotyledons</taxon>
        <taxon>Gunneridae</taxon>
        <taxon>Pentapetalae</taxon>
        <taxon>asterids</taxon>
        <taxon>Ericales</taxon>
        <taxon>Ericaceae</taxon>
        <taxon>Ericoideae</taxon>
        <taxon>Rhodoreae</taxon>
        <taxon>Rhododendron</taxon>
    </lineage>
</organism>
<keyword evidence="2" id="KW-1185">Reference proteome</keyword>
<evidence type="ECO:0000313" key="2">
    <source>
        <dbReference type="Proteomes" id="UP001062846"/>
    </source>
</evidence>
<comment type="caution">
    <text evidence="1">The sequence shown here is derived from an EMBL/GenBank/DDBJ whole genome shotgun (WGS) entry which is preliminary data.</text>
</comment>
<dbReference type="EMBL" id="CM046400">
    <property type="protein sequence ID" value="KAI8525025.1"/>
    <property type="molecule type" value="Genomic_DNA"/>
</dbReference>